<accession>A0A143BMT3</accession>
<dbReference type="PROSITE" id="PS00843">
    <property type="entry name" value="DALA_DALA_LIGASE_1"/>
    <property type="match status" value="1"/>
</dbReference>
<feature type="binding site" evidence="15">
    <location>
        <position position="305"/>
    </location>
    <ligand>
        <name>Mg(2+)</name>
        <dbReference type="ChEBI" id="CHEBI:18420"/>
        <label>2</label>
    </ligand>
</feature>
<dbReference type="EMBL" id="CP011454">
    <property type="protein sequence ID" value="AMW06377.1"/>
    <property type="molecule type" value="Genomic_DNA"/>
</dbReference>
<dbReference type="InterPro" id="IPR011127">
    <property type="entry name" value="Dala_Dala_lig_N"/>
</dbReference>
<evidence type="ECO:0000256" key="13">
    <source>
        <dbReference type="HAMAP-Rule" id="MF_00047"/>
    </source>
</evidence>
<protein>
    <recommendedName>
        <fullName evidence="4 13">D-alanine--D-alanine ligase</fullName>
        <ecNumber evidence="4 13">6.3.2.4</ecNumber>
    </recommendedName>
    <alternativeName>
        <fullName evidence="13">D-Ala-D-Ala ligase</fullName>
    </alternativeName>
    <alternativeName>
        <fullName evidence="13">D-alanylalanine synthetase</fullName>
    </alternativeName>
</protein>
<keyword evidence="8 16" id="KW-0067">ATP-binding</keyword>
<keyword evidence="10 13" id="KW-0573">Peptidoglycan synthesis</keyword>
<evidence type="ECO:0000256" key="5">
    <source>
        <dbReference type="ARBA" id="ARBA00022490"/>
    </source>
</evidence>
<dbReference type="InterPro" id="IPR000291">
    <property type="entry name" value="D-Ala_lig_Van_CS"/>
</dbReference>
<dbReference type="SUPFAM" id="SSF56059">
    <property type="entry name" value="Glutathione synthetase ATP-binding domain-like"/>
    <property type="match status" value="1"/>
</dbReference>
<dbReference type="AlphaFoldDB" id="A0A143BMT3"/>
<dbReference type="NCBIfam" id="NF002378">
    <property type="entry name" value="PRK01372.1"/>
    <property type="match status" value="1"/>
</dbReference>
<dbReference type="OrthoDB" id="9813261at2"/>
<evidence type="ECO:0000256" key="1">
    <source>
        <dbReference type="ARBA" id="ARBA00001936"/>
    </source>
</evidence>
<evidence type="ECO:0000256" key="11">
    <source>
        <dbReference type="ARBA" id="ARBA00023316"/>
    </source>
</evidence>
<keyword evidence="19" id="KW-1185">Reference proteome</keyword>
<keyword evidence="6 13" id="KW-0436">Ligase</keyword>
<evidence type="ECO:0000256" key="16">
    <source>
        <dbReference type="PROSITE-ProRule" id="PRU00409"/>
    </source>
</evidence>
<feature type="binding site" evidence="15">
    <location>
        <position position="303"/>
    </location>
    <ligand>
        <name>Mg(2+)</name>
        <dbReference type="ChEBI" id="CHEBI:18420"/>
        <label>1</label>
    </ligand>
</feature>
<evidence type="ECO:0000256" key="10">
    <source>
        <dbReference type="ARBA" id="ARBA00022984"/>
    </source>
</evidence>
<gene>
    <name evidence="13" type="primary">ddl</name>
    <name evidence="18" type="ORF">GEMMAAP_19465</name>
</gene>
<dbReference type="Gene3D" id="3.30.470.20">
    <property type="entry name" value="ATP-grasp fold, B domain"/>
    <property type="match status" value="1"/>
</dbReference>
<evidence type="ECO:0000256" key="9">
    <source>
        <dbReference type="ARBA" id="ARBA00022960"/>
    </source>
</evidence>
<feature type="domain" description="ATP-grasp" evidence="17">
    <location>
        <begin position="139"/>
        <end position="336"/>
    </location>
</feature>
<keyword evidence="15" id="KW-0479">Metal-binding</keyword>
<dbReference type="UniPathway" id="UPA00219"/>
<feature type="binding site" evidence="15">
    <location>
        <position position="303"/>
    </location>
    <ligand>
        <name>Mg(2+)</name>
        <dbReference type="ChEBI" id="CHEBI:18420"/>
        <label>2</label>
    </ligand>
</feature>
<dbReference type="STRING" id="1379270.GEMMAAP_19465"/>
<dbReference type="InterPro" id="IPR005905">
    <property type="entry name" value="D_ala_D_ala"/>
</dbReference>
<feature type="active site" evidence="14">
    <location>
        <position position="314"/>
    </location>
</feature>
<proteinExistence type="inferred from homology"/>
<dbReference type="Pfam" id="PF01820">
    <property type="entry name" value="Dala_Dala_lig_N"/>
    <property type="match status" value="1"/>
</dbReference>
<dbReference type="GO" id="GO:0005829">
    <property type="term" value="C:cytosol"/>
    <property type="evidence" value="ECO:0007669"/>
    <property type="project" value="TreeGrafter"/>
</dbReference>
<evidence type="ECO:0000313" key="19">
    <source>
        <dbReference type="Proteomes" id="UP000076404"/>
    </source>
</evidence>
<dbReference type="PROSITE" id="PS00844">
    <property type="entry name" value="DALA_DALA_LIGASE_2"/>
    <property type="match status" value="1"/>
</dbReference>
<comment type="similarity">
    <text evidence="3 13">Belongs to the D-alanine--D-alanine ligase family.</text>
</comment>
<dbReference type="InterPro" id="IPR016185">
    <property type="entry name" value="PreATP-grasp_dom_sf"/>
</dbReference>
<evidence type="ECO:0000256" key="8">
    <source>
        <dbReference type="ARBA" id="ARBA00022840"/>
    </source>
</evidence>
<dbReference type="Proteomes" id="UP000076404">
    <property type="component" value="Chromosome"/>
</dbReference>
<dbReference type="PANTHER" id="PTHR23132:SF23">
    <property type="entry name" value="D-ALANINE--D-ALANINE LIGASE B"/>
    <property type="match status" value="1"/>
</dbReference>
<evidence type="ECO:0000256" key="15">
    <source>
        <dbReference type="PIRSR" id="PIRSR039102-3"/>
    </source>
</evidence>
<comment type="pathway">
    <text evidence="13">Cell wall biogenesis; peptidoglycan biosynthesis.</text>
</comment>
<keyword evidence="5 13" id="KW-0963">Cytoplasm</keyword>
<keyword evidence="9 13" id="KW-0133">Cell shape</keyword>
<dbReference type="PANTHER" id="PTHR23132">
    <property type="entry name" value="D-ALANINE--D-ALANINE LIGASE"/>
    <property type="match status" value="1"/>
</dbReference>
<dbReference type="GO" id="GO:0009252">
    <property type="term" value="P:peptidoglycan biosynthetic process"/>
    <property type="evidence" value="ECO:0007669"/>
    <property type="project" value="UniProtKB-UniRule"/>
</dbReference>
<comment type="catalytic activity">
    <reaction evidence="12 13">
        <text>2 D-alanine + ATP = D-alanyl-D-alanine + ADP + phosphate + H(+)</text>
        <dbReference type="Rhea" id="RHEA:11224"/>
        <dbReference type="ChEBI" id="CHEBI:15378"/>
        <dbReference type="ChEBI" id="CHEBI:30616"/>
        <dbReference type="ChEBI" id="CHEBI:43474"/>
        <dbReference type="ChEBI" id="CHEBI:57416"/>
        <dbReference type="ChEBI" id="CHEBI:57822"/>
        <dbReference type="ChEBI" id="CHEBI:456216"/>
        <dbReference type="EC" id="6.3.2.4"/>
    </reaction>
</comment>
<evidence type="ECO:0000256" key="3">
    <source>
        <dbReference type="ARBA" id="ARBA00010871"/>
    </source>
</evidence>
<feature type="binding site" evidence="15">
    <location>
        <position position="290"/>
    </location>
    <ligand>
        <name>Mg(2+)</name>
        <dbReference type="ChEBI" id="CHEBI:18420"/>
        <label>1</label>
    </ligand>
</feature>
<dbReference type="RefSeq" id="WP_043580052.1">
    <property type="nucleotide sequence ID" value="NZ_CP011454.1"/>
</dbReference>
<evidence type="ECO:0000256" key="4">
    <source>
        <dbReference type="ARBA" id="ARBA00012216"/>
    </source>
</evidence>
<dbReference type="GO" id="GO:0005524">
    <property type="term" value="F:ATP binding"/>
    <property type="evidence" value="ECO:0007669"/>
    <property type="project" value="UniProtKB-UniRule"/>
</dbReference>
<dbReference type="PIRSF" id="PIRSF039102">
    <property type="entry name" value="Ddl/VanB"/>
    <property type="match status" value="1"/>
</dbReference>
<dbReference type="GO" id="GO:0008716">
    <property type="term" value="F:D-alanine-D-alanine ligase activity"/>
    <property type="evidence" value="ECO:0007669"/>
    <property type="project" value="UniProtKB-UniRule"/>
</dbReference>
<dbReference type="HAMAP" id="MF_00047">
    <property type="entry name" value="Dala_Dala_lig"/>
    <property type="match status" value="1"/>
</dbReference>
<dbReference type="GO" id="GO:0046872">
    <property type="term" value="F:metal ion binding"/>
    <property type="evidence" value="ECO:0007669"/>
    <property type="project" value="UniProtKB-KW"/>
</dbReference>
<evidence type="ECO:0000256" key="2">
    <source>
        <dbReference type="ARBA" id="ARBA00004496"/>
    </source>
</evidence>
<keyword evidence="15" id="KW-0460">Magnesium</keyword>
<evidence type="ECO:0000256" key="6">
    <source>
        <dbReference type="ARBA" id="ARBA00022598"/>
    </source>
</evidence>
<sequence length="345" mass="36472">MPTPLKITVLLGGVSAERDVSLSSGLRIAAALREKGHEVICLDPAEGVLTRETERGLLATGVGSAPPSLAALAGMAAQSLSPTLGTLPEVTEADCVFLALHGGQGEDGTVQALLDMVGVPYTGSGHLASALAMDKHLSKVVLRAAGVATANWMMAPTDGSVLDPHEVGRHLDWPVVVKPSKQGSTVGLSIVREPEALAAAVTEAFKYDDEVMVERFVPGQELTVGILGDQVLPTIEIVPMKELYDYECKYTPGMAKEFVAELSDEVQSKLADQARKAFDALKLGGYARIDFRLDPQGQPWCLEANTLPGMTPTSLIPQAAAAAGVLFPDLCERIVNLALAKQRDR</sequence>
<comment type="subcellular location">
    <subcellularLocation>
        <location evidence="2 13">Cytoplasm</location>
    </subcellularLocation>
</comment>
<dbReference type="eggNOG" id="COG1181">
    <property type="taxonomic scope" value="Bacteria"/>
</dbReference>
<dbReference type="Gene3D" id="3.40.50.20">
    <property type="match status" value="1"/>
</dbReference>
<dbReference type="EC" id="6.3.2.4" evidence="4 13"/>
<evidence type="ECO:0000256" key="12">
    <source>
        <dbReference type="ARBA" id="ARBA00047614"/>
    </source>
</evidence>
<dbReference type="NCBIfam" id="TIGR01205">
    <property type="entry name" value="D_ala_D_alaTIGR"/>
    <property type="match status" value="1"/>
</dbReference>
<dbReference type="SUPFAM" id="SSF52440">
    <property type="entry name" value="PreATP-grasp domain"/>
    <property type="match status" value="1"/>
</dbReference>
<feature type="active site" evidence="14">
    <location>
        <position position="184"/>
    </location>
</feature>
<reference evidence="18 19" key="1">
    <citation type="journal article" date="2014" name="Proc. Natl. Acad. Sci. U.S.A.">
        <title>Functional type 2 photosynthetic reaction centers found in the rare bacterial phylum Gemmatimonadetes.</title>
        <authorList>
            <person name="Zeng Y."/>
            <person name="Feng F."/>
            <person name="Medova H."/>
            <person name="Dean J."/>
            <person name="Koblizek M."/>
        </authorList>
    </citation>
    <scope>NUCLEOTIDE SEQUENCE [LARGE SCALE GENOMIC DNA]</scope>
    <source>
        <strain evidence="18 19">AP64</strain>
    </source>
</reference>
<evidence type="ECO:0000259" key="17">
    <source>
        <dbReference type="PROSITE" id="PS50975"/>
    </source>
</evidence>
<dbReference type="KEGG" id="gph:GEMMAAP_19465"/>
<dbReference type="InterPro" id="IPR011095">
    <property type="entry name" value="Dala_Dala_lig_C"/>
</dbReference>
<organism evidence="18 19">
    <name type="scientific">Gemmatimonas phototrophica</name>
    <dbReference type="NCBI Taxonomy" id="1379270"/>
    <lineage>
        <taxon>Bacteria</taxon>
        <taxon>Pseudomonadati</taxon>
        <taxon>Gemmatimonadota</taxon>
        <taxon>Gemmatimonadia</taxon>
        <taxon>Gemmatimonadales</taxon>
        <taxon>Gemmatimonadaceae</taxon>
        <taxon>Gemmatimonas</taxon>
    </lineage>
</organism>
<evidence type="ECO:0000256" key="7">
    <source>
        <dbReference type="ARBA" id="ARBA00022741"/>
    </source>
</evidence>
<keyword evidence="15" id="KW-0464">Manganese</keyword>
<dbReference type="InterPro" id="IPR013815">
    <property type="entry name" value="ATP_grasp_subdomain_1"/>
</dbReference>
<keyword evidence="11 13" id="KW-0961">Cell wall biogenesis/degradation</keyword>
<keyword evidence="7 16" id="KW-0547">Nucleotide-binding</keyword>
<name>A0A143BMT3_9BACT</name>
<reference evidence="18 19" key="2">
    <citation type="journal article" date="2016" name="Environ. Microbiol. Rep.">
        <title>Metagenomic evidence for the presence of phototrophic Gemmatimonadetes bacteria in diverse environments.</title>
        <authorList>
            <person name="Zeng Y."/>
            <person name="Baumbach J."/>
            <person name="Barbosa E.G."/>
            <person name="Azevedo V."/>
            <person name="Zhang C."/>
            <person name="Koblizek M."/>
        </authorList>
    </citation>
    <scope>NUCLEOTIDE SEQUENCE [LARGE SCALE GENOMIC DNA]</scope>
    <source>
        <strain evidence="18 19">AP64</strain>
    </source>
</reference>
<evidence type="ECO:0000256" key="14">
    <source>
        <dbReference type="PIRSR" id="PIRSR039102-1"/>
    </source>
</evidence>
<dbReference type="GO" id="GO:0008360">
    <property type="term" value="P:regulation of cell shape"/>
    <property type="evidence" value="ECO:0007669"/>
    <property type="project" value="UniProtKB-KW"/>
</dbReference>
<comment type="function">
    <text evidence="13">Cell wall formation.</text>
</comment>
<dbReference type="Pfam" id="PF07478">
    <property type="entry name" value="Dala_Dala_lig_C"/>
    <property type="match status" value="1"/>
</dbReference>
<dbReference type="GO" id="GO:0071555">
    <property type="term" value="P:cell wall organization"/>
    <property type="evidence" value="ECO:0007669"/>
    <property type="project" value="UniProtKB-KW"/>
</dbReference>
<comment type="cofactor">
    <cofactor evidence="1">
        <name>Mn(2+)</name>
        <dbReference type="ChEBI" id="CHEBI:29035"/>
    </cofactor>
</comment>
<dbReference type="PROSITE" id="PS50975">
    <property type="entry name" value="ATP_GRASP"/>
    <property type="match status" value="1"/>
</dbReference>
<dbReference type="InterPro" id="IPR011761">
    <property type="entry name" value="ATP-grasp"/>
</dbReference>
<evidence type="ECO:0000313" key="18">
    <source>
        <dbReference type="EMBL" id="AMW06377.1"/>
    </source>
</evidence>
<feature type="active site" evidence="14">
    <location>
        <position position="17"/>
    </location>
</feature>
<dbReference type="Gene3D" id="3.30.1490.20">
    <property type="entry name" value="ATP-grasp fold, A domain"/>
    <property type="match status" value="1"/>
</dbReference>
<comment type="cofactor">
    <cofactor evidence="15">
        <name>Mg(2+)</name>
        <dbReference type="ChEBI" id="CHEBI:18420"/>
    </cofactor>
    <cofactor evidence="15">
        <name>Mn(2+)</name>
        <dbReference type="ChEBI" id="CHEBI:29035"/>
    </cofactor>
    <text evidence="15">Binds 2 magnesium or manganese ions per subunit.</text>
</comment>